<gene>
    <name evidence="3" type="ORF">BP5553_04859</name>
</gene>
<protein>
    <recommendedName>
        <fullName evidence="2">DUF7924 domain-containing protein</fullName>
    </recommendedName>
</protein>
<reference evidence="3 4" key="1">
    <citation type="journal article" date="2018" name="IMA Fungus">
        <title>IMA Genome-F 9: Draft genome sequence of Annulohypoxylon stygium, Aspergillus mulundensis, Berkeleyomyces basicola (syn. Thielaviopsis basicola), Ceratocystis smalleyi, two Cercospora beticola strains, Coleophoma cylindrospora, Fusarium fracticaudum, Phialophora cf. hyalina, and Morchella septimelata.</title>
        <authorList>
            <person name="Wingfield B.D."/>
            <person name="Bills G.F."/>
            <person name="Dong Y."/>
            <person name="Huang W."/>
            <person name="Nel W.J."/>
            <person name="Swalarsk-Parry B.S."/>
            <person name="Vaghefi N."/>
            <person name="Wilken P.M."/>
            <person name="An Z."/>
            <person name="de Beer Z.W."/>
            <person name="De Vos L."/>
            <person name="Chen L."/>
            <person name="Duong T.A."/>
            <person name="Gao Y."/>
            <person name="Hammerbacher A."/>
            <person name="Kikkert J.R."/>
            <person name="Li Y."/>
            <person name="Li H."/>
            <person name="Li K."/>
            <person name="Li Q."/>
            <person name="Liu X."/>
            <person name="Ma X."/>
            <person name="Naidoo K."/>
            <person name="Pethybridge S.J."/>
            <person name="Sun J."/>
            <person name="Steenkamp E.T."/>
            <person name="van der Nest M.A."/>
            <person name="van Wyk S."/>
            <person name="Wingfield M.J."/>
            <person name="Xiong C."/>
            <person name="Yue Q."/>
            <person name="Zhang X."/>
        </authorList>
    </citation>
    <scope>NUCLEOTIDE SEQUENCE [LARGE SCALE GENOMIC DNA]</scope>
    <source>
        <strain evidence="3 4">BP 5553</strain>
    </source>
</reference>
<feature type="compositionally biased region" description="Basic and acidic residues" evidence="1">
    <location>
        <begin position="426"/>
        <end position="440"/>
    </location>
</feature>
<feature type="region of interest" description="Disordered" evidence="1">
    <location>
        <begin position="144"/>
        <end position="225"/>
    </location>
</feature>
<proteinExistence type="predicted"/>
<dbReference type="Pfam" id="PF25545">
    <property type="entry name" value="DUF7924"/>
    <property type="match status" value="1"/>
</dbReference>
<evidence type="ECO:0000313" key="4">
    <source>
        <dbReference type="Proteomes" id="UP000254866"/>
    </source>
</evidence>
<sequence length="480" mass="53931">MSPMNPPSTRSRTGRAPRRPLADPHHAPSLLRRRSSRIQSRQRSLAIPPVQESSYVSQSSSEQRPTGPQILQPFVATSYTRVPTSGPVEVSPPVSSRAQLQEYIRPPQTHNCQRRSRRLDRYVEIGAETPPKRARLTEKNLKVFEKMGRQQRTDTNPSRSETKSKSKSSTTTGSTNKTVPTTDSSFPRLAFENGILDPDHSVPHENLSSHQDRLDSPRNSISPSESVYREFAHRIRRAPNEQTMVFETSTLLKRHERGYGRVYNQAFNDFPKNVGFNNGLSATQPDMVEGLEMTEFDPFPVRQELGGAAVPTSERDPLTLPHLAGEWKGPGKNMILAETQAAYDGACMVHGRNAALSFLKTPDPAGFAHVHTFTTDGTTLNTFAHYSSDTQGQVKYHQHPTSSSFLLSSYDDFKKSRQRLRNLQDNAKETSEKLRDDLNEKWSTNNQSPLSPNVPTDSTDNNSYDYDDEEDPNHKLLAGY</sequence>
<dbReference type="EMBL" id="NPIC01000003">
    <property type="protein sequence ID" value="RDL37426.1"/>
    <property type="molecule type" value="Genomic_DNA"/>
</dbReference>
<dbReference type="Proteomes" id="UP000254866">
    <property type="component" value="Unassembled WGS sequence"/>
</dbReference>
<feature type="domain" description="DUF7924" evidence="2">
    <location>
        <begin position="281"/>
        <end position="427"/>
    </location>
</feature>
<dbReference type="GeneID" id="43597708"/>
<dbReference type="InterPro" id="IPR057684">
    <property type="entry name" value="DUF7924"/>
</dbReference>
<dbReference type="AlphaFoldDB" id="A0A370TPH8"/>
<dbReference type="STRING" id="2656787.A0A370TPH8"/>
<keyword evidence="4" id="KW-1185">Reference proteome</keyword>
<evidence type="ECO:0000259" key="2">
    <source>
        <dbReference type="Pfam" id="PF25545"/>
    </source>
</evidence>
<feature type="compositionally biased region" description="Polar residues" evidence="1">
    <location>
        <begin position="441"/>
        <end position="455"/>
    </location>
</feature>
<comment type="caution">
    <text evidence="3">The sequence shown here is derived from an EMBL/GenBank/DDBJ whole genome shotgun (WGS) entry which is preliminary data.</text>
</comment>
<dbReference type="RefSeq" id="XP_031870082.1">
    <property type="nucleotide sequence ID" value="XM_032013482.1"/>
</dbReference>
<evidence type="ECO:0000256" key="1">
    <source>
        <dbReference type="SAM" id="MobiDB-lite"/>
    </source>
</evidence>
<dbReference type="OrthoDB" id="3439169at2759"/>
<accession>A0A370TPH8</accession>
<feature type="compositionally biased region" description="Low complexity" evidence="1">
    <location>
        <begin position="167"/>
        <end position="182"/>
    </location>
</feature>
<feature type="region of interest" description="Disordered" evidence="1">
    <location>
        <begin position="1"/>
        <end position="70"/>
    </location>
</feature>
<evidence type="ECO:0000313" key="3">
    <source>
        <dbReference type="EMBL" id="RDL37426.1"/>
    </source>
</evidence>
<feature type="compositionally biased region" description="Low complexity" evidence="1">
    <location>
        <begin position="37"/>
        <end position="63"/>
    </location>
</feature>
<organism evidence="3 4">
    <name type="scientific">Venustampulla echinocandica</name>
    <dbReference type="NCBI Taxonomy" id="2656787"/>
    <lineage>
        <taxon>Eukaryota</taxon>
        <taxon>Fungi</taxon>
        <taxon>Dikarya</taxon>
        <taxon>Ascomycota</taxon>
        <taxon>Pezizomycotina</taxon>
        <taxon>Leotiomycetes</taxon>
        <taxon>Helotiales</taxon>
        <taxon>Pleuroascaceae</taxon>
        <taxon>Venustampulla</taxon>
    </lineage>
</organism>
<name>A0A370TPH8_9HELO</name>
<feature type="region of interest" description="Disordered" evidence="1">
    <location>
        <begin position="421"/>
        <end position="480"/>
    </location>
</feature>